<dbReference type="KEGG" id="cre:CHLRE_03g149750v5"/>
<dbReference type="InParanoid" id="A0A2K3DVL9"/>
<protein>
    <submittedName>
        <fullName evidence="2">Uncharacterized protein</fullName>
    </submittedName>
</protein>
<dbReference type="RefSeq" id="XP_001695679.2">
    <property type="nucleotide sequence ID" value="XM_001695627.2"/>
</dbReference>
<dbReference type="GeneID" id="5721162"/>
<organism evidence="2 3">
    <name type="scientific">Chlamydomonas reinhardtii</name>
    <name type="common">Chlamydomonas smithii</name>
    <dbReference type="NCBI Taxonomy" id="3055"/>
    <lineage>
        <taxon>Eukaryota</taxon>
        <taxon>Viridiplantae</taxon>
        <taxon>Chlorophyta</taxon>
        <taxon>core chlorophytes</taxon>
        <taxon>Chlorophyceae</taxon>
        <taxon>CS clade</taxon>
        <taxon>Chlamydomonadales</taxon>
        <taxon>Chlamydomonadaceae</taxon>
        <taxon>Chlamydomonas</taxon>
    </lineage>
</organism>
<accession>A0A2K3DVL9</accession>
<feature type="region of interest" description="Disordered" evidence="1">
    <location>
        <begin position="148"/>
        <end position="189"/>
    </location>
</feature>
<feature type="compositionally biased region" description="Gly residues" evidence="1">
    <location>
        <begin position="417"/>
        <end position="436"/>
    </location>
</feature>
<proteinExistence type="predicted"/>
<dbReference type="Gramene" id="PNW84578">
    <property type="protein sequence ID" value="PNW84578"/>
    <property type="gene ID" value="CHLRE_03g149750v5"/>
</dbReference>
<reference evidence="2 3" key="1">
    <citation type="journal article" date="2007" name="Science">
        <title>The Chlamydomonas genome reveals the evolution of key animal and plant functions.</title>
        <authorList>
            <person name="Merchant S.S."/>
            <person name="Prochnik S.E."/>
            <person name="Vallon O."/>
            <person name="Harris E.H."/>
            <person name="Karpowicz S.J."/>
            <person name="Witman G.B."/>
            <person name="Terry A."/>
            <person name="Salamov A."/>
            <person name="Fritz-Laylin L.K."/>
            <person name="Marechal-Drouard L."/>
            <person name="Marshall W.F."/>
            <person name="Qu L.H."/>
            <person name="Nelson D.R."/>
            <person name="Sanderfoot A.A."/>
            <person name="Spalding M.H."/>
            <person name="Kapitonov V.V."/>
            <person name="Ren Q."/>
            <person name="Ferris P."/>
            <person name="Lindquist E."/>
            <person name="Shapiro H."/>
            <person name="Lucas S.M."/>
            <person name="Grimwood J."/>
            <person name="Schmutz J."/>
            <person name="Cardol P."/>
            <person name="Cerutti H."/>
            <person name="Chanfreau G."/>
            <person name="Chen C.L."/>
            <person name="Cognat V."/>
            <person name="Croft M.T."/>
            <person name="Dent R."/>
            <person name="Dutcher S."/>
            <person name="Fernandez E."/>
            <person name="Fukuzawa H."/>
            <person name="Gonzalez-Ballester D."/>
            <person name="Gonzalez-Halphen D."/>
            <person name="Hallmann A."/>
            <person name="Hanikenne M."/>
            <person name="Hippler M."/>
            <person name="Inwood W."/>
            <person name="Jabbari K."/>
            <person name="Kalanon M."/>
            <person name="Kuras R."/>
            <person name="Lefebvre P.A."/>
            <person name="Lemaire S.D."/>
            <person name="Lobanov A.V."/>
            <person name="Lohr M."/>
            <person name="Manuell A."/>
            <person name="Meier I."/>
            <person name="Mets L."/>
            <person name="Mittag M."/>
            <person name="Mittelmeier T."/>
            <person name="Moroney J.V."/>
            <person name="Moseley J."/>
            <person name="Napoli C."/>
            <person name="Nedelcu A.M."/>
            <person name="Niyogi K."/>
            <person name="Novoselov S.V."/>
            <person name="Paulsen I.T."/>
            <person name="Pazour G."/>
            <person name="Purton S."/>
            <person name="Ral J.P."/>
            <person name="Riano-Pachon D.M."/>
            <person name="Riekhof W."/>
            <person name="Rymarquis L."/>
            <person name="Schroda M."/>
            <person name="Stern D."/>
            <person name="Umen J."/>
            <person name="Willows R."/>
            <person name="Wilson N."/>
            <person name="Zimmer S.L."/>
            <person name="Allmer J."/>
            <person name="Balk J."/>
            <person name="Bisova K."/>
            <person name="Chen C.J."/>
            <person name="Elias M."/>
            <person name="Gendler K."/>
            <person name="Hauser C."/>
            <person name="Lamb M.R."/>
            <person name="Ledford H."/>
            <person name="Long J.C."/>
            <person name="Minagawa J."/>
            <person name="Page M.D."/>
            <person name="Pan J."/>
            <person name="Pootakham W."/>
            <person name="Roje S."/>
            <person name="Rose A."/>
            <person name="Stahlberg E."/>
            <person name="Terauchi A.M."/>
            <person name="Yang P."/>
            <person name="Ball S."/>
            <person name="Bowler C."/>
            <person name="Dieckmann C.L."/>
            <person name="Gladyshev V.N."/>
            <person name="Green P."/>
            <person name="Jorgensen R."/>
            <person name="Mayfield S."/>
            <person name="Mueller-Roeber B."/>
            <person name="Rajamani S."/>
            <person name="Sayre R.T."/>
            <person name="Brokstein P."/>
            <person name="Dubchak I."/>
            <person name="Goodstein D."/>
            <person name="Hornick L."/>
            <person name="Huang Y.W."/>
            <person name="Jhaveri J."/>
            <person name="Luo Y."/>
            <person name="Martinez D."/>
            <person name="Ngau W.C."/>
            <person name="Otillar B."/>
            <person name="Poliakov A."/>
            <person name="Porter A."/>
            <person name="Szajkowski L."/>
            <person name="Werner G."/>
            <person name="Zhou K."/>
            <person name="Grigoriev I.V."/>
            <person name="Rokhsar D.S."/>
            <person name="Grossman A.R."/>
        </authorList>
    </citation>
    <scope>NUCLEOTIDE SEQUENCE [LARGE SCALE GENOMIC DNA]</scope>
    <source>
        <strain evidence="3">CC-503</strain>
    </source>
</reference>
<dbReference type="SUPFAM" id="SSF53335">
    <property type="entry name" value="S-adenosyl-L-methionine-dependent methyltransferases"/>
    <property type="match status" value="1"/>
</dbReference>
<feature type="region of interest" description="Disordered" evidence="1">
    <location>
        <begin position="390"/>
        <end position="441"/>
    </location>
</feature>
<dbReference type="EMBL" id="CM008964">
    <property type="protein sequence ID" value="PNW84578.1"/>
    <property type="molecule type" value="Genomic_DNA"/>
</dbReference>
<feature type="compositionally biased region" description="Low complexity" evidence="1">
    <location>
        <begin position="44"/>
        <end position="62"/>
    </location>
</feature>
<feature type="compositionally biased region" description="Low complexity" evidence="1">
    <location>
        <begin position="396"/>
        <end position="412"/>
    </location>
</feature>
<name>A0A2K3DVL9_CHLRE</name>
<evidence type="ECO:0000256" key="1">
    <source>
        <dbReference type="SAM" id="MobiDB-lite"/>
    </source>
</evidence>
<dbReference type="AlphaFoldDB" id="A0A2K3DVL9"/>
<dbReference type="OrthoDB" id="541555at2759"/>
<evidence type="ECO:0000313" key="2">
    <source>
        <dbReference type="EMBL" id="PNW84578.1"/>
    </source>
</evidence>
<dbReference type="PaxDb" id="3055-EDP01466"/>
<dbReference type="Proteomes" id="UP000006906">
    <property type="component" value="Chromosome 3"/>
</dbReference>
<evidence type="ECO:0000313" key="3">
    <source>
        <dbReference type="Proteomes" id="UP000006906"/>
    </source>
</evidence>
<dbReference type="Gene3D" id="3.40.50.150">
    <property type="entry name" value="Vaccinia Virus protein VP39"/>
    <property type="match status" value="1"/>
</dbReference>
<feature type="compositionally biased region" description="Low complexity" evidence="1">
    <location>
        <begin position="12"/>
        <end position="24"/>
    </location>
</feature>
<dbReference type="InterPro" id="IPR029063">
    <property type="entry name" value="SAM-dependent_MTases_sf"/>
</dbReference>
<gene>
    <name evidence="2" type="ORF">CHLRE_03g149750v5</name>
</gene>
<sequence>MLTSPQRPLGFAPQGQMSASAASPAPGPLLPPAPPPRCQVLATGRPGSGSSSGLNGSSLRRAGARVAARAAEAAAAAAADLQQGQLAVPEVALLTEGAELLQGVSRRAAAPGTGGRSFTAAEVFQCAEESLFYSQALEKLLPIAVQRHQQRGGRTGTSTTSGAGSSGSSGGAAAESSSSDGASGTVSGGGDSASSLKVVEFGTGDGTPVVNALMKTKFEGVVHGFELNPTSAALAREHAAAFGLQDRYQVHTGCFYTGTRSPDSPAAGAAALVSNPPYLPAPDADILMPELHGGSDGAGLTRDLLSLRYPYAMLLLASYSNPAAVLRHAAAAGYRVVDFLVTPLPFGTYSSQPKVRNWIAAMRSRGEAFYSGHTYLLAGVLFERADLPTRSGGSSGSSAATASSAAASGNGHSNRHGGNGNGNGSANGHSGNGNGHDGADGSLTVYHAAVEHAVQQAQPQGRQQRVEQEEDLAPQLLRLLTVL</sequence>
<feature type="region of interest" description="Disordered" evidence="1">
    <location>
        <begin position="1"/>
        <end position="62"/>
    </location>
</feature>
<keyword evidence="3" id="KW-1185">Reference proteome</keyword>
<feature type="compositionally biased region" description="Pro residues" evidence="1">
    <location>
        <begin position="25"/>
        <end position="37"/>
    </location>
</feature>
<feature type="compositionally biased region" description="Low complexity" evidence="1">
    <location>
        <begin position="171"/>
        <end position="185"/>
    </location>
</feature>
<dbReference type="STRING" id="3055.A0A2K3DVL9"/>